<sequence>KELQLISLDSLVMFDLNGIIVDVNEATVEATGNSREELIRTPFADYFTDSKRAQKGVNLVFETGEVRDYELIMKTKDGTEIIVSYNASVYKDQSGKIIGAFAAARDITERKRSDVKIHNLQRYNRGLIETSLDPLVTFDQNGIIMDVNEATIKATGRSREELIGTPFADYFTDPEKAQKGVNLVFGIGEFWNYELVMKAKDGTEIIVAYNASVYKDETEQIVGAFAAARDITERKNAEIALSESKAELDLIFRIAADAMCVIDADFNIIKVNKTFIRLVGMNEDKIIGKKCYDIFSGEFCHTKDCPLEMIKKGKEFVERESVKKLQNGKEIPIILNAARFDRDDEFLGIVEDFKDITGLKRAKKEIQDLQRYYRGLIEINLDPLVTFDKKGIILDVNEATIKATGRTREELIGTLFADYFTDPKNANKAVELVFENKEIRDYELIIKARDGTKTTVAYNASVYKDEAGEIVGVFAAARDITERKRSKQELQDTIKRLEAYTGRVNSLMVTILEEISDVKTKAIILDITGIEQDIETLNPLINIARYAKLLDATCIITGIKPETVQRLSGLGVVLDPVTAERSLEEGLRYTILITEENNDNR</sequence>
<dbReference type="EMBL" id="QYBA01000146">
    <property type="protein sequence ID" value="TKY91696.1"/>
    <property type="molecule type" value="Genomic_DNA"/>
</dbReference>
<comment type="caution">
    <text evidence="1">The sequence shown here is derived from an EMBL/GenBank/DDBJ whole genome shotgun (WGS) entry which is preliminary data.</text>
</comment>
<proteinExistence type="predicted"/>
<dbReference type="Proteomes" id="UP000315423">
    <property type="component" value="Unassembled WGS sequence"/>
</dbReference>
<gene>
    <name evidence="1" type="ORF">C5S46_04465</name>
</gene>
<feature type="non-terminal residue" evidence="1">
    <location>
        <position position="1"/>
    </location>
</feature>
<evidence type="ECO:0000313" key="2">
    <source>
        <dbReference type="Proteomes" id="UP000315423"/>
    </source>
</evidence>
<organism evidence="1 2">
    <name type="scientific">Candidatus Methanomarinus sp</name>
    <dbReference type="NCBI Taxonomy" id="3386244"/>
    <lineage>
        <taxon>Archaea</taxon>
        <taxon>Methanobacteriati</taxon>
        <taxon>Methanobacteriota</taxon>
        <taxon>Stenosarchaea group</taxon>
        <taxon>Methanomicrobia</taxon>
        <taxon>Methanosarcinales</taxon>
        <taxon>ANME-2 cluster</taxon>
        <taxon>Candidatus Methanocomedenaceae</taxon>
        <taxon>Candidatus Methanomarinus</taxon>
    </lineage>
</organism>
<name>A0AC61SAN1_9EURY</name>
<accession>A0AC61SAN1</accession>
<evidence type="ECO:0000313" key="1">
    <source>
        <dbReference type="EMBL" id="TKY91696.1"/>
    </source>
</evidence>
<reference evidence="1" key="1">
    <citation type="submission" date="2018-09" db="EMBL/GenBank/DDBJ databases">
        <title>A genomic encyclopedia of anaerobic methanotrophic archaea.</title>
        <authorList>
            <person name="Skennerton C.T."/>
            <person name="Chadwick G.L."/>
            <person name="Laso-Perez R."/>
            <person name="Leu A.O."/>
            <person name="Speth D.R."/>
            <person name="Yu H."/>
            <person name="Morgan-Lang C."/>
            <person name="Hatzenpichler R."/>
            <person name="Goudeau D."/>
            <person name="Malmstrom R."/>
            <person name="Woyke T."/>
            <person name="Hallam S."/>
            <person name="Tyson G.W."/>
            <person name="Wegener G."/>
            <person name="Boetius A."/>
            <person name="Orphan V.J."/>
        </authorList>
    </citation>
    <scope>NUCLEOTIDE SEQUENCE</scope>
    <source>
        <strain evidence="1">CONS3730D10UFb2</strain>
    </source>
</reference>
<protein>
    <submittedName>
        <fullName evidence="1">PAS domain S-box protein</fullName>
    </submittedName>
</protein>